<evidence type="ECO:0008006" key="8">
    <source>
        <dbReference type="Google" id="ProtNLM"/>
    </source>
</evidence>
<comment type="caution">
    <text evidence="6">The sequence shown here is derived from an EMBL/GenBank/DDBJ whole genome shotgun (WGS) entry which is preliminary data.</text>
</comment>
<dbReference type="InterPro" id="IPR031662">
    <property type="entry name" value="GTP-binding_2"/>
</dbReference>
<organism evidence="6 7">
    <name type="scientific">Prymnesium parvum</name>
    <name type="common">Toxic golden alga</name>
    <dbReference type="NCBI Taxonomy" id="97485"/>
    <lineage>
        <taxon>Eukaryota</taxon>
        <taxon>Haptista</taxon>
        <taxon>Haptophyta</taxon>
        <taxon>Prymnesiophyceae</taxon>
        <taxon>Prymnesiales</taxon>
        <taxon>Prymnesiaceae</taxon>
        <taxon>Prymnesium</taxon>
    </lineage>
</organism>
<dbReference type="InterPro" id="IPR004095">
    <property type="entry name" value="TGS"/>
</dbReference>
<dbReference type="Pfam" id="PF16897">
    <property type="entry name" value="MMR_HSR1_Xtn"/>
    <property type="match status" value="1"/>
</dbReference>
<dbReference type="NCBIfam" id="TIGR00231">
    <property type="entry name" value="small_GTP"/>
    <property type="match status" value="1"/>
</dbReference>
<feature type="compositionally biased region" description="Basic and acidic residues" evidence="3">
    <location>
        <begin position="373"/>
        <end position="390"/>
    </location>
</feature>
<dbReference type="InterPro" id="IPR031167">
    <property type="entry name" value="G_OBG"/>
</dbReference>
<dbReference type="Pfam" id="PF01926">
    <property type="entry name" value="MMR_HSR1"/>
    <property type="match status" value="1"/>
</dbReference>
<name>A0AB34JCU6_PRYPA</name>
<dbReference type="Pfam" id="PF02824">
    <property type="entry name" value="TGS"/>
    <property type="match status" value="1"/>
</dbReference>
<feature type="compositionally biased region" description="Basic residues" evidence="3">
    <location>
        <begin position="391"/>
        <end position="402"/>
    </location>
</feature>
<dbReference type="InterPro" id="IPR006073">
    <property type="entry name" value="GTP-bd"/>
</dbReference>
<dbReference type="PANTHER" id="PTHR43127">
    <property type="entry name" value="DEVELOPMENTALLY-REGULATED GTP-BINDING PROTEIN 2"/>
    <property type="match status" value="1"/>
</dbReference>
<evidence type="ECO:0000259" key="5">
    <source>
        <dbReference type="PROSITE" id="PS51880"/>
    </source>
</evidence>
<keyword evidence="1" id="KW-0547">Nucleotide-binding</keyword>
<keyword evidence="2" id="KW-0342">GTP-binding</keyword>
<dbReference type="PROSITE" id="PS51710">
    <property type="entry name" value="G_OBG"/>
    <property type="match status" value="1"/>
</dbReference>
<evidence type="ECO:0000256" key="1">
    <source>
        <dbReference type="ARBA" id="ARBA00022741"/>
    </source>
</evidence>
<dbReference type="AlphaFoldDB" id="A0AB34JCU6"/>
<dbReference type="InterPro" id="IPR045001">
    <property type="entry name" value="DRG"/>
</dbReference>
<dbReference type="InterPro" id="IPR006074">
    <property type="entry name" value="GTP1-OBG_CS"/>
</dbReference>
<protein>
    <recommendedName>
        <fullName evidence="8">OBG-type G domain-containing protein</fullName>
    </recommendedName>
</protein>
<evidence type="ECO:0000313" key="7">
    <source>
        <dbReference type="Proteomes" id="UP001515480"/>
    </source>
</evidence>
<proteinExistence type="predicted"/>
<dbReference type="Gene3D" id="6.10.140.1070">
    <property type="match status" value="2"/>
</dbReference>
<dbReference type="SUPFAM" id="SSF52540">
    <property type="entry name" value="P-loop containing nucleoside triphosphate hydrolases"/>
    <property type="match status" value="1"/>
</dbReference>
<evidence type="ECO:0000256" key="3">
    <source>
        <dbReference type="SAM" id="MobiDB-lite"/>
    </source>
</evidence>
<dbReference type="EMBL" id="JBGBPQ010000009">
    <property type="protein sequence ID" value="KAL1519486.1"/>
    <property type="molecule type" value="Genomic_DNA"/>
</dbReference>
<dbReference type="PROSITE" id="PS00905">
    <property type="entry name" value="GTP1_OBG"/>
    <property type="match status" value="1"/>
</dbReference>
<evidence type="ECO:0000313" key="6">
    <source>
        <dbReference type="EMBL" id="KAL1519486.1"/>
    </source>
</evidence>
<dbReference type="Proteomes" id="UP001515480">
    <property type="component" value="Unassembled WGS sequence"/>
</dbReference>
<dbReference type="Gene3D" id="3.10.20.30">
    <property type="match status" value="1"/>
</dbReference>
<reference evidence="6 7" key="1">
    <citation type="journal article" date="2024" name="Science">
        <title>Giant polyketide synthase enzymes in the biosynthesis of giant marine polyether toxins.</title>
        <authorList>
            <person name="Fallon T.R."/>
            <person name="Shende V.V."/>
            <person name="Wierzbicki I.H."/>
            <person name="Pendleton A.L."/>
            <person name="Watervoot N.F."/>
            <person name="Auber R.P."/>
            <person name="Gonzalez D.J."/>
            <person name="Wisecaver J.H."/>
            <person name="Moore B.S."/>
        </authorList>
    </citation>
    <scope>NUCLEOTIDE SEQUENCE [LARGE SCALE GENOMIC DNA]</scope>
    <source>
        <strain evidence="6 7">12B1</strain>
    </source>
</reference>
<dbReference type="CDD" id="cd01896">
    <property type="entry name" value="DRG"/>
    <property type="match status" value="1"/>
</dbReference>
<sequence>MATIVEKIKDIEKEMARTQINKATMSHLCTLRAKLAKLRTQLLEPPKGSAGPGEGFEVERVGDARVALIGFPSVGKSTILSTFTSTKSECAAYEFTTLTCIPGIIYHKDTRIQLLDLPGIIEGASEGKGRGRQVIAVARSADLILLVVDAGSGKAERQRELLVRELEVVGLRLNQKPPNVFFKRKKTGGITISSSCQLQNISERDVQQLLHEYRINSAEVLFREDCTIDQFIDIIEGNRKYVRCLYVYNKIDMTTIEECDRIMQMPNTMVLSCQMKLNLDVFLDKIWEYLGLVRVYTKPRGKKPDFGDPLVLTDGRYGTTVEAACKQIHRTLLQSFDYAIVWGLSVKHTPQRCGLAHSLYDEDVIQVVKKRNQKELDPHNQKKGPVEKSRNQIKKAKPNLKS</sequence>
<dbReference type="PROSITE" id="PS51880">
    <property type="entry name" value="TGS"/>
    <property type="match status" value="1"/>
</dbReference>
<gene>
    <name evidence="6" type="ORF">AB1Y20_023004</name>
</gene>
<evidence type="ECO:0000259" key="4">
    <source>
        <dbReference type="PROSITE" id="PS51710"/>
    </source>
</evidence>
<feature type="domain" description="OBG-type G" evidence="4">
    <location>
        <begin position="64"/>
        <end position="291"/>
    </location>
</feature>
<dbReference type="SUPFAM" id="SSF81271">
    <property type="entry name" value="TGS-like"/>
    <property type="match status" value="1"/>
</dbReference>
<dbReference type="FunFam" id="3.10.20.30:FF:000003">
    <property type="entry name" value="Developmentally-regulated GTP-binding protein 1"/>
    <property type="match status" value="1"/>
</dbReference>
<dbReference type="InterPro" id="IPR005225">
    <property type="entry name" value="Small_GTP-bd"/>
</dbReference>
<dbReference type="InterPro" id="IPR012675">
    <property type="entry name" value="Beta-grasp_dom_sf"/>
</dbReference>
<feature type="domain" description="TGS" evidence="5">
    <location>
        <begin position="291"/>
        <end position="369"/>
    </location>
</feature>
<dbReference type="GO" id="GO:0005525">
    <property type="term" value="F:GTP binding"/>
    <property type="evidence" value="ECO:0007669"/>
    <property type="project" value="UniProtKB-KW"/>
</dbReference>
<dbReference type="InterPro" id="IPR012676">
    <property type="entry name" value="TGS-like"/>
</dbReference>
<dbReference type="PRINTS" id="PR00326">
    <property type="entry name" value="GTP1OBG"/>
</dbReference>
<evidence type="ECO:0000256" key="2">
    <source>
        <dbReference type="ARBA" id="ARBA00023134"/>
    </source>
</evidence>
<accession>A0AB34JCU6</accession>
<feature type="region of interest" description="Disordered" evidence="3">
    <location>
        <begin position="372"/>
        <end position="402"/>
    </location>
</feature>
<keyword evidence="7" id="KW-1185">Reference proteome</keyword>
<dbReference type="InterPro" id="IPR027417">
    <property type="entry name" value="P-loop_NTPase"/>
</dbReference>
<dbReference type="FunFam" id="3.40.50.300:FF:001436">
    <property type="entry name" value="Developmentally-regulated GTP-binding protein"/>
    <property type="match status" value="1"/>
</dbReference>
<dbReference type="GO" id="GO:0003924">
    <property type="term" value="F:GTPase activity"/>
    <property type="evidence" value="ECO:0007669"/>
    <property type="project" value="InterPro"/>
</dbReference>